<dbReference type="GO" id="GO:0005737">
    <property type="term" value="C:cytoplasm"/>
    <property type="evidence" value="ECO:0007669"/>
    <property type="project" value="UniProtKB-SubCell"/>
</dbReference>
<name>A0A0K9NX86_ZOSMR</name>
<comment type="similarity">
    <text evidence="2">Belongs to the glutaredoxin family. CC-type subfamily.</text>
</comment>
<dbReference type="Proteomes" id="UP000036987">
    <property type="component" value="Unassembled WGS sequence"/>
</dbReference>
<evidence type="ECO:0000259" key="5">
    <source>
        <dbReference type="Pfam" id="PF00462"/>
    </source>
</evidence>
<organism evidence="6 7">
    <name type="scientific">Zostera marina</name>
    <name type="common">Eelgrass</name>
    <dbReference type="NCBI Taxonomy" id="29655"/>
    <lineage>
        <taxon>Eukaryota</taxon>
        <taxon>Viridiplantae</taxon>
        <taxon>Streptophyta</taxon>
        <taxon>Embryophyta</taxon>
        <taxon>Tracheophyta</taxon>
        <taxon>Spermatophyta</taxon>
        <taxon>Magnoliopsida</taxon>
        <taxon>Liliopsida</taxon>
        <taxon>Zosteraceae</taxon>
        <taxon>Zostera</taxon>
    </lineage>
</organism>
<dbReference type="PANTHER" id="PTHR10168">
    <property type="entry name" value="GLUTAREDOXIN"/>
    <property type="match status" value="1"/>
</dbReference>
<keyword evidence="3" id="KW-0963">Cytoplasm</keyword>
<dbReference type="InterPro" id="IPR036249">
    <property type="entry name" value="Thioredoxin-like_sf"/>
</dbReference>
<dbReference type="OrthoDB" id="418495at2759"/>
<dbReference type="STRING" id="29655.A0A0K9NX86"/>
<accession>A0A0K9NX86</accession>
<dbReference type="InterPro" id="IPR011905">
    <property type="entry name" value="GlrX-like_pln_2"/>
</dbReference>
<evidence type="ECO:0000256" key="2">
    <source>
        <dbReference type="ARBA" id="ARBA00007568"/>
    </source>
</evidence>
<keyword evidence="4" id="KW-0676">Redox-active center</keyword>
<dbReference type="NCBIfam" id="TIGR02189">
    <property type="entry name" value="GlrX-like_plant"/>
    <property type="match status" value="1"/>
</dbReference>
<evidence type="ECO:0000256" key="1">
    <source>
        <dbReference type="ARBA" id="ARBA00004496"/>
    </source>
</evidence>
<evidence type="ECO:0000256" key="3">
    <source>
        <dbReference type="ARBA" id="ARBA00022490"/>
    </source>
</evidence>
<gene>
    <name evidence="6" type="ORF">ZOSMA_52G00150</name>
</gene>
<feature type="domain" description="Glutaredoxin" evidence="5">
    <location>
        <begin position="56"/>
        <end position="126"/>
    </location>
</feature>
<evidence type="ECO:0000256" key="4">
    <source>
        <dbReference type="ARBA" id="ARBA00023284"/>
    </source>
</evidence>
<evidence type="ECO:0000313" key="7">
    <source>
        <dbReference type="Proteomes" id="UP000036987"/>
    </source>
</evidence>
<proteinExistence type="inferred from homology"/>
<dbReference type="SUPFAM" id="SSF52833">
    <property type="entry name" value="Thioredoxin-like"/>
    <property type="match status" value="1"/>
</dbReference>
<protein>
    <submittedName>
        <fullName evidence="6">Glutaredoxin-C9</fullName>
    </submittedName>
</protein>
<evidence type="ECO:0000313" key="6">
    <source>
        <dbReference type="EMBL" id="KMZ61364.1"/>
    </source>
</evidence>
<dbReference type="InterPro" id="IPR002109">
    <property type="entry name" value="Glutaredoxin"/>
</dbReference>
<dbReference type="PROSITE" id="PS51354">
    <property type="entry name" value="GLUTAREDOXIN_2"/>
    <property type="match status" value="1"/>
</dbReference>
<sequence>MQQAIPYSKGRTWMPLSTPTDVRNVLTTSFDGNEATNNISNGKVDLRASVKENPVMVLGRIGCCMCHVVRRLLIGLGVNPAVIELEDNGKNDADIIEELKGVMIISKQNSQGMLQLPAIFIGGRHVGGLDQLIRVHISGELVPILKDAGALWL</sequence>
<comment type="caution">
    <text evidence="6">The sequence shown here is derived from an EMBL/GenBank/DDBJ whole genome shotgun (WGS) entry which is preliminary data.</text>
</comment>
<dbReference type="AlphaFoldDB" id="A0A0K9NX86"/>
<dbReference type="OMA" id="PYSAGRC"/>
<dbReference type="Gene3D" id="3.40.30.10">
    <property type="entry name" value="Glutaredoxin"/>
    <property type="match status" value="1"/>
</dbReference>
<dbReference type="EMBL" id="LFYR01001488">
    <property type="protein sequence ID" value="KMZ61364.1"/>
    <property type="molecule type" value="Genomic_DNA"/>
</dbReference>
<reference evidence="7" key="1">
    <citation type="journal article" date="2016" name="Nature">
        <title>The genome of the seagrass Zostera marina reveals angiosperm adaptation to the sea.</title>
        <authorList>
            <person name="Olsen J.L."/>
            <person name="Rouze P."/>
            <person name="Verhelst B."/>
            <person name="Lin Y.-C."/>
            <person name="Bayer T."/>
            <person name="Collen J."/>
            <person name="Dattolo E."/>
            <person name="De Paoli E."/>
            <person name="Dittami S."/>
            <person name="Maumus F."/>
            <person name="Michel G."/>
            <person name="Kersting A."/>
            <person name="Lauritano C."/>
            <person name="Lohaus R."/>
            <person name="Toepel M."/>
            <person name="Tonon T."/>
            <person name="Vanneste K."/>
            <person name="Amirebrahimi M."/>
            <person name="Brakel J."/>
            <person name="Bostroem C."/>
            <person name="Chovatia M."/>
            <person name="Grimwood J."/>
            <person name="Jenkins J.W."/>
            <person name="Jueterbock A."/>
            <person name="Mraz A."/>
            <person name="Stam W.T."/>
            <person name="Tice H."/>
            <person name="Bornberg-Bauer E."/>
            <person name="Green P.J."/>
            <person name="Pearson G.A."/>
            <person name="Procaccini G."/>
            <person name="Duarte C.M."/>
            <person name="Schmutz J."/>
            <person name="Reusch T.B.H."/>
            <person name="Van de Peer Y."/>
        </authorList>
    </citation>
    <scope>NUCLEOTIDE SEQUENCE [LARGE SCALE GENOMIC DNA]</scope>
    <source>
        <strain evidence="7">cv. Finnish</strain>
    </source>
</reference>
<dbReference type="Pfam" id="PF00462">
    <property type="entry name" value="Glutaredoxin"/>
    <property type="match status" value="1"/>
</dbReference>
<comment type="subcellular location">
    <subcellularLocation>
        <location evidence="1">Cytoplasm</location>
    </subcellularLocation>
</comment>
<keyword evidence="7" id="KW-1185">Reference proteome</keyword>